<evidence type="ECO:0000256" key="3">
    <source>
        <dbReference type="ARBA" id="ARBA00022989"/>
    </source>
</evidence>
<evidence type="ECO:0000256" key="1">
    <source>
        <dbReference type="ARBA" id="ARBA00004141"/>
    </source>
</evidence>
<dbReference type="PANTHER" id="PTHR47804:SF3">
    <property type="entry name" value="PROTEIN BRE4"/>
    <property type="match status" value="1"/>
</dbReference>
<feature type="transmembrane region" description="Helical" evidence="5">
    <location>
        <begin position="94"/>
        <end position="112"/>
    </location>
</feature>
<keyword evidence="4 5" id="KW-0472">Membrane</keyword>
<dbReference type="GO" id="GO:0016020">
    <property type="term" value="C:membrane"/>
    <property type="evidence" value="ECO:0007669"/>
    <property type="project" value="UniProtKB-SubCell"/>
</dbReference>
<dbReference type="Pfam" id="PF13515">
    <property type="entry name" value="FUSC_2"/>
    <property type="match status" value="1"/>
</dbReference>
<feature type="domain" description="Integral membrane bound transporter" evidence="6">
    <location>
        <begin position="402"/>
        <end position="523"/>
    </location>
</feature>
<evidence type="ECO:0000256" key="5">
    <source>
        <dbReference type="SAM" id="Phobius"/>
    </source>
</evidence>
<evidence type="ECO:0000256" key="4">
    <source>
        <dbReference type="ARBA" id="ARBA00023136"/>
    </source>
</evidence>
<dbReference type="EMBL" id="BJXR01000037">
    <property type="protein sequence ID" value="GEN10258.1"/>
    <property type="molecule type" value="Genomic_DNA"/>
</dbReference>
<protein>
    <submittedName>
        <fullName evidence="8">Uncharacterized membrane protein YccC</fullName>
    </submittedName>
</protein>
<feature type="transmembrane region" description="Helical" evidence="5">
    <location>
        <begin position="20"/>
        <end position="40"/>
    </location>
</feature>
<comment type="caution">
    <text evidence="7">The sequence shown here is derived from an EMBL/GenBank/DDBJ whole genome shotgun (WGS) entry which is preliminary data.</text>
</comment>
<dbReference type="InterPro" id="IPR049453">
    <property type="entry name" value="Memb_transporter_dom"/>
</dbReference>
<comment type="subcellular location">
    <subcellularLocation>
        <location evidence="1">Membrane</location>
        <topology evidence="1">Multi-pass membrane protein</topology>
    </subcellularLocation>
</comment>
<evidence type="ECO:0000259" key="6">
    <source>
        <dbReference type="Pfam" id="PF13515"/>
    </source>
</evidence>
<feature type="transmembrane region" description="Helical" evidence="5">
    <location>
        <begin position="149"/>
        <end position="166"/>
    </location>
</feature>
<sequence length="696" mass="74573">MHRLWRHLRRFFRLQPGRPAWALGIRAALAVTIPYSLATLLGLKDAGWTGLTGLLVTLANPGGAYQGRARVMGAVAMLGALVGTVAALAGGRLWLDATLILVGVFVMTFARCYGDTAGSVGEKLAVIFVASLGAHAVELDAALTRGGALLLGGGWAMLQSLVLWPVHPYRPSRRAIAEVYLSLAAGARDLATLSREGASAETWAVATARHLPLRAKIEKARQTLATTRVGRADETLRGEHLLVLLELSEQLLGVLFALEQAMEVASPERGLGPVREEVARVCDWSADISERVAKVSLSPEAAAVYWPLFPTNGEELGRHGAWLRVVPVSVTELLARLRGHCVAAQRAAMAMRRGDPVSLENAWSLLPSDERRPLLQPLRANLHSRSVVLRHALRAGTVAAVALVLTRALGLGEAYWVVLSTIGILQPYSANTEERALQRVTGTLLGGTLAAVIATRVGSPWVLIVVIGVLTATSVSLLPLNFGAFQILLTPDFLLLATLSAGDWTVAENRALGVLLACVLALAGVWLLWPYPERRRFPDAAATVLLADGNYFRQVAASRDGREPRVSAARRDLGLALLDAEASFERLMAEYRGPAHRLEPAMALLTYSRRLAASVTALGEQKGVIASSEVLDVVAHKASGTLDVLADSLRKGQTPPPMPELPLRRIANDPVSGKLVERVPRQLEILHGAVEKLTVG</sequence>
<proteinExistence type="predicted"/>
<evidence type="ECO:0000313" key="10">
    <source>
        <dbReference type="Proteomes" id="UP000321514"/>
    </source>
</evidence>
<evidence type="ECO:0000313" key="9">
    <source>
        <dbReference type="Proteomes" id="UP000183760"/>
    </source>
</evidence>
<dbReference type="InterPro" id="IPR052430">
    <property type="entry name" value="IVT-Associated"/>
</dbReference>
<dbReference type="RefSeq" id="WP_074957764.1">
    <property type="nucleotide sequence ID" value="NZ_BJXR01000037.1"/>
</dbReference>
<dbReference type="Proteomes" id="UP000183760">
    <property type="component" value="Unassembled WGS sequence"/>
</dbReference>
<evidence type="ECO:0000313" key="7">
    <source>
        <dbReference type="EMBL" id="GEN10258.1"/>
    </source>
</evidence>
<dbReference type="AlphaFoldDB" id="A0A511TAT2"/>
<dbReference type="EMBL" id="FOIB01000010">
    <property type="protein sequence ID" value="SEU34864.1"/>
    <property type="molecule type" value="Genomic_DNA"/>
</dbReference>
<gene>
    <name evidence="7" type="ORF">MFU01_52950</name>
    <name evidence="8" type="ORF">SAMN05443572_110140</name>
</gene>
<dbReference type="Proteomes" id="UP000321514">
    <property type="component" value="Unassembled WGS sequence"/>
</dbReference>
<reference evidence="8 9" key="1">
    <citation type="submission" date="2016-10" db="EMBL/GenBank/DDBJ databases">
        <authorList>
            <person name="Varghese N."/>
            <person name="Submissions S."/>
        </authorList>
    </citation>
    <scope>NUCLEOTIDE SEQUENCE [LARGE SCALE GENOMIC DNA]</scope>
    <source>
        <strain evidence="8 9">DSM 16525</strain>
    </source>
</reference>
<keyword evidence="2 5" id="KW-0812">Transmembrane</keyword>
<feature type="transmembrane region" description="Helical" evidence="5">
    <location>
        <begin position="71"/>
        <end position="88"/>
    </location>
</feature>
<evidence type="ECO:0000313" key="8">
    <source>
        <dbReference type="EMBL" id="SEU34864.1"/>
    </source>
</evidence>
<reference evidence="7 10" key="2">
    <citation type="submission" date="2019-07" db="EMBL/GenBank/DDBJ databases">
        <title>Whole genome shotgun sequence of Myxococcus fulvus NBRC 100333.</title>
        <authorList>
            <person name="Hosoyama A."/>
            <person name="Uohara A."/>
            <person name="Ohji S."/>
            <person name="Ichikawa N."/>
        </authorList>
    </citation>
    <scope>NUCLEOTIDE SEQUENCE [LARGE SCALE GENOMIC DNA]</scope>
    <source>
        <strain evidence="7 10">NBRC 100333</strain>
    </source>
</reference>
<dbReference type="STRING" id="1334629.MFUL124B02_14035"/>
<accession>A0A511TAT2</accession>
<name>A0A511TAT2_MYXFU</name>
<organism evidence="7 10">
    <name type="scientific">Myxococcus fulvus</name>
    <dbReference type="NCBI Taxonomy" id="33"/>
    <lineage>
        <taxon>Bacteria</taxon>
        <taxon>Pseudomonadati</taxon>
        <taxon>Myxococcota</taxon>
        <taxon>Myxococcia</taxon>
        <taxon>Myxococcales</taxon>
        <taxon>Cystobacterineae</taxon>
        <taxon>Myxococcaceae</taxon>
        <taxon>Myxococcus</taxon>
    </lineage>
</organism>
<keyword evidence="9" id="KW-1185">Reference proteome</keyword>
<evidence type="ECO:0000256" key="2">
    <source>
        <dbReference type="ARBA" id="ARBA00022692"/>
    </source>
</evidence>
<keyword evidence="3 5" id="KW-1133">Transmembrane helix</keyword>
<feature type="transmembrane region" description="Helical" evidence="5">
    <location>
        <begin position="509"/>
        <end position="529"/>
    </location>
</feature>
<dbReference type="PANTHER" id="PTHR47804">
    <property type="entry name" value="60S RIBOSOMAL PROTEIN L19"/>
    <property type="match status" value="1"/>
</dbReference>
<dbReference type="OrthoDB" id="5479971at2"/>